<proteinExistence type="predicted"/>
<name>A0A834DHE0_9CHIR</name>
<dbReference type="Proteomes" id="UP000664940">
    <property type="component" value="Unassembled WGS sequence"/>
</dbReference>
<protein>
    <submittedName>
        <fullName evidence="1">Uncharacterized protein</fullName>
    </submittedName>
</protein>
<comment type="caution">
    <text evidence="1">The sequence shown here is derived from an EMBL/GenBank/DDBJ whole genome shotgun (WGS) entry which is preliminary data.</text>
</comment>
<accession>A0A834DHE0</accession>
<sequence length="140" mass="15221">MAVTSHPKKLGGLKPILLTNLPFGQDLVGRAWFCLFHSTSVGAGGTGLDESLPRSSLTWLGHPCWLLAGSSVWVFVRGLGWRGFSSLPCTIGFPRDAWVSSFRGGWLQEQLPQETGSGSCQSLKGLGLDTWRRITATKLY</sequence>
<evidence type="ECO:0000313" key="2">
    <source>
        <dbReference type="Proteomes" id="UP000664940"/>
    </source>
</evidence>
<evidence type="ECO:0000313" key="1">
    <source>
        <dbReference type="EMBL" id="KAF6078382.1"/>
    </source>
</evidence>
<dbReference type="AlphaFoldDB" id="A0A834DHE0"/>
<reference evidence="1 2" key="1">
    <citation type="journal article" date="2020" name="Nature">
        <title>Six reference-quality genomes reveal evolution of bat adaptations.</title>
        <authorList>
            <person name="Jebb D."/>
            <person name="Huang Z."/>
            <person name="Pippel M."/>
            <person name="Hughes G.M."/>
            <person name="Lavrichenko K."/>
            <person name="Devanna P."/>
            <person name="Winkler S."/>
            <person name="Jermiin L.S."/>
            <person name="Skirmuntt E.C."/>
            <person name="Katzourakis A."/>
            <person name="Burkitt-Gray L."/>
            <person name="Ray D.A."/>
            <person name="Sullivan K.A.M."/>
            <person name="Roscito J.G."/>
            <person name="Kirilenko B.M."/>
            <person name="Davalos L.M."/>
            <person name="Corthals A.P."/>
            <person name="Power M.L."/>
            <person name="Jones G."/>
            <person name="Ransome R.D."/>
            <person name="Dechmann D.K.N."/>
            <person name="Locatelli A.G."/>
            <person name="Puechmaille S.J."/>
            <person name="Fedrigo O."/>
            <person name="Jarvis E.D."/>
            <person name="Hiller M."/>
            <person name="Vernes S.C."/>
            <person name="Myers E.W."/>
            <person name="Teeling E.C."/>
        </authorList>
    </citation>
    <scope>NUCLEOTIDE SEQUENCE [LARGE SCALE GENOMIC DNA]</scope>
    <source>
        <strain evidence="1">Bat1K_MPI-CBG_1</strain>
    </source>
</reference>
<gene>
    <name evidence="1" type="ORF">HJG60_009226</name>
</gene>
<organism evidence="1 2">
    <name type="scientific">Phyllostomus discolor</name>
    <name type="common">pale spear-nosed bat</name>
    <dbReference type="NCBI Taxonomy" id="89673"/>
    <lineage>
        <taxon>Eukaryota</taxon>
        <taxon>Metazoa</taxon>
        <taxon>Chordata</taxon>
        <taxon>Craniata</taxon>
        <taxon>Vertebrata</taxon>
        <taxon>Euteleostomi</taxon>
        <taxon>Mammalia</taxon>
        <taxon>Eutheria</taxon>
        <taxon>Laurasiatheria</taxon>
        <taxon>Chiroptera</taxon>
        <taxon>Yangochiroptera</taxon>
        <taxon>Phyllostomidae</taxon>
        <taxon>Phyllostominae</taxon>
        <taxon>Phyllostomus</taxon>
    </lineage>
</organism>
<dbReference type="EMBL" id="JABVXQ010000014">
    <property type="protein sequence ID" value="KAF6078382.1"/>
    <property type="molecule type" value="Genomic_DNA"/>
</dbReference>